<name>F2ICJ7_FLUTR</name>
<keyword evidence="3" id="KW-1185">Reference proteome</keyword>
<evidence type="ECO:0000313" key="3">
    <source>
        <dbReference type="Proteomes" id="UP000007463"/>
    </source>
</evidence>
<feature type="chain" id="PRO_5003278399" evidence="1">
    <location>
        <begin position="20"/>
        <end position="166"/>
    </location>
</feature>
<reference evidence="3" key="2">
    <citation type="submission" date="2011-02" db="EMBL/GenBank/DDBJ databases">
        <title>The complete genome of Fluviicola taffensis DSM 16823.</title>
        <authorList>
            <consortium name="US DOE Joint Genome Institute (JGI-PGF)"/>
            <person name="Lucas S."/>
            <person name="Copeland A."/>
            <person name="Lapidus A."/>
            <person name="Bruce D."/>
            <person name="Goodwin L."/>
            <person name="Pitluck S."/>
            <person name="Kyrpides N."/>
            <person name="Mavromatis K."/>
            <person name="Ivanova N."/>
            <person name="Mikhailova N."/>
            <person name="Pagani I."/>
            <person name="Chertkov O."/>
            <person name="Detter J.C."/>
            <person name="Han C."/>
            <person name="Tapia R."/>
            <person name="Land M."/>
            <person name="Hauser L."/>
            <person name="Markowitz V."/>
            <person name="Cheng J.-F."/>
            <person name="Hugenholtz P."/>
            <person name="Woyke T."/>
            <person name="Wu D."/>
            <person name="Tindall B."/>
            <person name="Pomrenke H.G."/>
            <person name="Brambilla E."/>
            <person name="Klenk H.-P."/>
            <person name="Eisen J.A."/>
        </authorList>
    </citation>
    <scope>NUCLEOTIDE SEQUENCE [LARGE SCALE GENOMIC DNA]</scope>
    <source>
        <strain evidence="3">DSM 16823 / RW262 / RW262</strain>
    </source>
</reference>
<dbReference type="EMBL" id="CP002542">
    <property type="protein sequence ID" value="AEA45467.1"/>
    <property type="molecule type" value="Genomic_DNA"/>
</dbReference>
<accession>F2ICJ7</accession>
<dbReference type="OrthoDB" id="5735516at2"/>
<dbReference type="Pfam" id="PF20420">
    <property type="entry name" value="DUF6702"/>
    <property type="match status" value="1"/>
</dbReference>
<dbReference type="KEGG" id="fte:Fluta_3496"/>
<dbReference type="HOGENOM" id="CLU_1600292_0_0_10"/>
<dbReference type="RefSeq" id="WP_013688234.1">
    <property type="nucleotide sequence ID" value="NC_015321.1"/>
</dbReference>
<dbReference type="Proteomes" id="UP000007463">
    <property type="component" value="Chromosome"/>
</dbReference>
<dbReference type="InterPro" id="IPR046525">
    <property type="entry name" value="DUF6702"/>
</dbReference>
<protein>
    <submittedName>
        <fullName evidence="2">Uncharacterized protein</fullName>
    </submittedName>
</protein>
<proteinExistence type="predicted"/>
<dbReference type="AlphaFoldDB" id="F2ICJ7"/>
<sequence precursor="true">MKELLAVFTFFFVGLSANAHEFYFAFAEVEYNATSKKLEITLEVTAHDLEVDMKKSGIVLDKHIENQNGNTDFKKQLESHLSKGFEITTGDSSVSLKVIGFDVMPTGLLYVYLESTTVVPKRSIDFKFDLLMETFPNQQNKITFIRNNQKQTAVFLPTKRTESITL</sequence>
<organism evidence="2 3">
    <name type="scientific">Fluviicola taffensis (strain DSM 16823 / NCIMB 13979 / RW262)</name>
    <dbReference type="NCBI Taxonomy" id="755732"/>
    <lineage>
        <taxon>Bacteria</taxon>
        <taxon>Pseudomonadati</taxon>
        <taxon>Bacteroidota</taxon>
        <taxon>Flavobacteriia</taxon>
        <taxon>Flavobacteriales</taxon>
        <taxon>Crocinitomicaceae</taxon>
        <taxon>Fluviicola</taxon>
    </lineage>
</organism>
<keyword evidence="1" id="KW-0732">Signal</keyword>
<evidence type="ECO:0000256" key="1">
    <source>
        <dbReference type="SAM" id="SignalP"/>
    </source>
</evidence>
<feature type="signal peptide" evidence="1">
    <location>
        <begin position="1"/>
        <end position="19"/>
    </location>
</feature>
<reference evidence="2 3" key="1">
    <citation type="journal article" date="2011" name="Stand. Genomic Sci.">
        <title>Complete genome sequence of the gliding freshwater bacterium Fluviicola taffensis type strain (RW262).</title>
        <authorList>
            <person name="Woyke T."/>
            <person name="Chertkov O."/>
            <person name="Lapidus A."/>
            <person name="Nolan M."/>
            <person name="Lucas S."/>
            <person name="Del Rio T.G."/>
            <person name="Tice H."/>
            <person name="Cheng J.F."/>
            <person name="Tapia R."/>
            <person name="Han C."/>
            <person name="Goodwin L."/>
            <person name="Pitluck S."/>
            <person name="Liolios K."/>
            <person name="Pagani I."/>
            <person name="Ivanova N."/>
            <person name="Huntemann M."/>
            <person name="Mavromatis K."/>
            <person name="Mikhailova N."/>
            <person name="Pati A."/>
            <person name="Chen A."/>
            <person name="Palaniappan K."/>
            <person name="Land M."/>
            <person name="Hauser L."/>
            <person name="Brambilla E.M."/>
            <person name="Rohde M."/>
            <person name="Mwirichia R."/>
            <person name="Sikorski J."/>
            <person name="Tindall B.J."/>
            <person name="Goker M."/>
            <person name="Bristow J."/>
            <person name="Eisen J.A."/>
            <person name="Markowitz V."/>
            <person name="Hugenholtz P."/>
            <person name="Klenk H.P."/>
            <person name="Kyrpides N.C."/>
        </authorList>
    </citation>
    <scope>NUCLEOTIDE SEQUENCE [LARGE SCALE GENOMIC DNA]</scope>
    <source>
        <strain evidence="3">DSM 16823 / RW262 / RW262</strain>
    </source>
</reference>
<gene>
    <name evidence="2" type="ordered locus">Fluta_3496</name>
</gene>
<dbReference type="STRING" id="755732.Fluta_3496"/>
<evidence type="ECO:0000313" key="2">
    <source>
        <dbReference type="EMBL" id="AEA45467.1"/>
    </source>
</evidence>